<dbReference type="EMBL" id="CAJRAF010000002">
    <property type="protein sequence ID" value="CAG5007299.1"/>
    <property type="molecule type" value="Genomic_DNA"/>
</dbReference>
<gene>
    <name evidence="3" type="ORF">DYBT9275_04016</name>
</gene>
<keyword evidence="1" id="KW-0472">Membrane</keyword>
<keyword evidence="4" id="KW-1185">Reference proteome</keyword>
<keyword evidence="1" id="KW-1133">Transmembrane helix</keyword>
<feature type="transmembrane region" description="Helical" evidence="1">
    <location>
        <begin position="261"/>
        <end position="279"/>
    </location>
</feature>
<evidence type="ECO:0000313" key="3">
    <source>
        <dbReference type="EMBL" id="CAG5007299.1"/>
    </source>
</evidence>
<proteinExistence type="predicted"/>
<dbReference type="Pfam" id="PF14258">
    <property type="entry name" value="DUF4350"/>
    <property type="match status" value="1"/>
</dbReference>
<organism evidence="3 4">
    <name type="scientific">Dyadobacter helix</name>
    <dbReference type="NCBI Taxonomy" id="2822344"/>
    <lineage>
        <taxon>Bacteria</taxon>
        <taxon>Pseudomonadati</taxon>
        <taxon>Bacteroidota</taxon>
        <taxon>Cytophagia</taxon>
        <taxon>Cytophagales</taxon>
        <taxon>Spirosomataceae</taxon>
        <taxon>Dyadobacter</taxon>
    </lineage>
</organism>
<feature type="domain" description="DUF4350" evidence="2">
    <location>
        <begin position="39"/>
        <end position="229"/>
    </location>
</feature>
<evidence type="ECO:0000259" key="2">
    <source>
        <dbReference type="Pfam" id="PF14258"/>
    </source>
</evidence>
<sequence length="399" mass="46776">MRWKPDRYGIALITLILGYAFFEYYRPKPVDWSDTYSNEDKIPFGTEVLYKLLPSLTRNKTLESVRLPPYNQLADSVSSERSTYLFIIDRFTIDINDQNRLLKYVADGNTVFISAYYFEDSLMQVLGLEAKTYEPTLKKDTAKVVNFVNPVLKDPKGYLFLKDDGTNYLKVIRRGRITLLAENEKHDPVFVRVGYGKGYFYLHNLPLAFTNYYVLDKKLGKHAFAALSYLPEQPVLWDEYLKQGRFENESSVFRYIVSQPALKMAYILTIIGLMLYMIFAGKRKQRIIPVINPPVNISLEFVKTIGNMYYKKGNHHNLAQKLVFQFQMFVWERFGINPQNMTDHELIQELKMRSGIDESELKDLTLALETEDFNPWNATRLMDLNQKLEKFYERISKGY</sequence>
<dbReference type="AlphaFoldDB" id="A0A916JEI6"/>
<keyword evidence="1" id="KW-0812">Transmembrane</keyword>
<evidence type="ECO:0000256" key="1">
    <source>
        <dbReference type="SAM" id="Phobius"/>
    </source>
</evidence>
<dbReference type="Proteomes" id="UP000680038">
    <property type="component" value="Unassembled WGS sequence"/>
</dbReference>
<dbReference type="InterPro" id="IPR025646">
    <property type="entry name" value="DUF4350"/>
</dbReference>
<comment type="caution">
    <text evidence="3">The sequence shown here is derived from an EMBL/GenBank/DDBJ whole genome shotgun (WGS) entry which is preliminary data.</text>
</comment>
<evidence type="ECO:0000313" key="4">
    <source>
        <dbReference type="Proteomes" id="UP000680038"/>
    </source>
</evidence>
<dbReference type="RefSeq" id="WP_215240434.1">
    <property type="nucleotide sequence ID" value="NZ_CAJRAF010000002.1"/>
</dbReference>
<name>A0A916JEI6_9BACT</name>
<protein>
    <recommendedName>
        <fullName evidence="2">DUF4350 domain-containing protein</fullName>
    </recommendedName>
</protein>
<accession>A0A916JEI6</accession>
<reference evidence="3" key="1">
    <citation type="submission" date="2021-04" db="EMBL/GenBank/DDBJ databases">
        <authorList>
            <person name="Rodrigo-Torres L."/>
            <person name="Arahal R. D."/>
            <person name="Lucena T."/>
        </authorList>
    </citation>
    <scope>NUCLEOTIDE SEQUENCE</scope>
    <source>
        <strain evidence="3">CECT 9275</strain>
    </source>
</reference>